<feature type="compositionally biased region" description="Gly residues" evidence="1">
    <location>
        <begin position="94"/>
        <end position="108"/>
    </location>
</feature>
<feature type="compositionally biased region" description="Basic and acidic residues" evidence="1">
    <location>
        <begin position="56"/>
        <end position="92"/>
    </location>
</feature>
<sequence length="151" mass="17160">MLDYECTTLSLTHSHPSYMSRGSVWQTNFCEDERGDPTWDVEAGGWWLEAGLTVDQGRREDDNSGRFQREKASARGEAGQRPRVEEGGRQSDVEGGGWWREVAKGGGRQLEARLADDHGWREEADNPMWREEEDGGRMQRDPEYSNVAAAR</sequence>
<reference evidence="2" key="2">
    <citation type="submission" date="2021-02" db="EMBL/GenBank/DDBJ databases">
        <authorList>
            <person name="Kimball J.A."/>
            <person name="Haas M.W."/>
            <person name="Macchietto M."/>
            <person name="Kono T."/>
            <person name="Duquette J."/>
            <person name="Shao M."/>
        </authorList>
    </citation>
    <scope>NUCLEOTIDE SEQUENCE</scope>
    <source>
        <tissue evidence="2">Fresh leaf tissue</tissue>
    </source>
</reference>
<accession>A0A8J5RQG6</accession>
<dbReference type="Proteomes" id="UP000729402">
    <property type="component" value="Unassembled WGS sequence"/>
</dbReference>
<proteinExistence type="predicted"/>
<keyword evidence="3" id="KW-1185">Reference proteome</keyword>
<organism evidence="2 3">
    <name type="scientific">Zizania palustris</name>
    <name type="common">Northern wild rice</name>
    <dbReference type="NCBI Taxonomy" id="103762"/>
    <lineage>
        <taxon>Eukaryota</taxon>
        <taxon>Viridiplantae</taxon>
        <taxon>Streptophyta</taxon>
        <taxon>Embryophyta</taxon>
        <taxon>Tracheophyta</taxon>
        <taxon>Spermatophyta</taxon>
        <taxon>Magnoliopsida</taxon>
        <taxon>Liliopsida</taxon>
        <taxon>Poales</taxon>
        <taxon>Poaceae</taxon>
        <taxon>BOP clade</taxon>
        <taxon>Oryzoideae</taxon>
        <taxon>Oryzeae</taxon>
        <taxon>Zizaniinae</taxon>
        <taxon>Zizania</taxon>
    </lineage>
</organism>
<dbReference type="AlphaFoldDB" id="A0A8J5RQG6"/>
<feature type="compositionally biased region" description="Basic and acidic residues" evidence="1">
    <location>
        <begin position="110"/>
        <end position="143"/>
    </location>
</feature>
<dbReference type="EMBL" id="JAAALK010000289">
    <property type="protein sequence ID" value="KAG8051089.1"/>
    <property type="molecule type" value="Genomic_DNA"/>
</dbReference>
<protein>
    <submittedName>
        <fullName evidence="2">Uncharacterized protein</fullName>
    </submittedName>
</protein>
<gene>
    <name evidence="2" type="ORF">GUJ93_ZPchr0009g686</name>
</gene>
<reference evidence="2" key="1">
    <citation type="journal article" date="2021" name="bioRxiv">
        <title>Whole Genome Assembly and Annotation of Northern Wild Rice, Zizania palustris L., Supports a Whole Genome Duplication in the Zizania Genus.</title>
        <authorList>
            <person name="Haas M."/>
            <person name="Kono T."/>
            <person name="Macchietto M."/>
            <person name="Millas R."/>
            <person name="McGilp L."/>
            <person name="Shao M."/>
            <person name="Duquette J."/>
            <person name="Hirsch C.N."/>
            <person name="Kimball J."/>
        </authorList>
    </citation>
    <scope>NUCLEOTIDE SEQUENCE</scope>
    <source>
        <tissue evidence="2">Fresh leaf tissue</tissue>
    </source>
</reference>
<evidence type="ECO:0000313" key="3">
    <source>
        <dbReference type="Proteomes" id="UP000729402"/>
    </source>
</evidence>
<name>A0A8J5RQG6_ZIZPA</name>
<feature type="region of interest" description="Disordered" evidence="1">
    <location>
        <begin position="55"/>
        <end position="151"/>
    </location>
</feature>
<evidence type="ECO:0000256" key="1">
    <source>
        <dbReference type="SAM" id="MobiDB-lite"/>
    </source>
</evidence>
<comment type="caution">
    <text evidence="2">The sequence shown here is derived from an EMBL/GenBank/DDBJ whole genome shotgun (WGS) entry which is preliminary data.</text>
</comment>
<evidence type="ECO:0000313" key="2">
    <source>
        <dbReference type="EMBL" id="KAG8051089.1"/>
    </source>
</evidence>